<evidence type="ECO:0000313" key="2">
    <source>
        <dbReference type="EMBL" id="ANU78589.1"/>
    </source>
</evidence>
<name>A0A1C7IJM1_9FIRM</name>
<reference evidence="2" key="1">
    <citation type="submission" date="2017-04" db="EMBL/GenBank/DDBJ databases">
        <title>Complete Genome Sequences of Twelve Strains of a Stable Defined Moderately Diverse Mouse Microbiota 2 (sDMDMm2).</title>
        <authorList>
            <person name="Uchimura Y."/>
            <person name="Wyss M."/>
            <person name="Brugiroux S."/>
            <person name="Limenitakis J.P."/>
            <person name="Stecher B."/>
            <person name="McCoy K.D."/>
            <person name="Macpherson A.J."/>
        </authorList>
    </citation>
    <scope>NUCLEOTIDE SEQUENCE</scope>
    <source>
        <strain evidence="2">YL58</strain>
    </source>
</reference>
<dbReference type="OrthoDB" id="2065905at2"/>
<evidence type="ECO:0000256" key="1">
    <source>
        <dbReference type="SAM" id="MobiDB-lite"/>
    </source>
</evidence>
<evidence type="ECO:0008006" key="4">
    <source>
        <dbReference type="Google" id="ProtNLM"/>
    </source>
</evidence>
<dbReference type="InterPro" id="IPR011004">
    <property type="entry name" value="Trimer_LpxA-like_sf"/>
</dbReference>
<evidence type="ECO:0000313" key="3">
    <source>
        <dbReference type="Proteomes" id="UP000092574"/>
    </source>
</evidence>
<accession>A0A1C7IJM1</accession>
<organism evidence="2 3">
    <name type="scientific">Blautia pseudococcoides</name>
    <dbReference type="NCBI Taxonomy" id="1796616"/>
    <lineage>
        <taxon>Bacteria</taxon>
        <taxon>Bacillati</taxon>
        <taxon>Bacillota</taxon>
        <taxon>Clostridia</taxon>
        <taxon>Lachnospirales</taxon>
        <taxon>Lachnospiraceae</taxon>
        <taxon>Blautia</taxon>
    </lineage>
</organism>
<dbReference type="EMBL" id="CP015405">
    <property type="protein sequence ID" value="ANU78589.1"/>
    <property type="molecule type" value="Genomic_DNA"/>
</dbReference>
<sequence>MPEKQKKYEITDICHPKYPWLRRVRALVRINEQVEAGTLGGFVESEANLSQDGGCWIYDQAICCGDAVVEKEAGMFDGTLARDSALITGDACLFDRAAAEGQCCIRSGEIKDRARVAGDAVISESILDGLSPLIAGDSHVYGEVRGRFVVKDLVLPGEKLVNPTADLFILENRERHVLVKTRELKPPKDYPQGRKKKKDLER</sequence>
<dbReference type="KEGG" id="byl:A4V09_07340"/>
<feature type="region of interest" description="Disordered" evidence="1">
    <location>
        <begin position="181"/>
        <end position="202"/>
    </location>
</feature>
<dbReference type="Proteomes" id="UP000092574">
    <property type="component" value="Chromosome"/>
</dbReference>
<protein>
    <recommendedName>
        <fullName evidence="4">Cytoskeletal protein CcmA (Bactofilin family)</fullName>
    </recommendedName>
</protein>
<dbReference type="AlphaFoldDB" id="A0A1C7IJM1"/>
<gene>
    <name evidence="2" type="ORF">A4V09_07340</name>
</gene>
<proteinExistence type="predicted"/>
<dbReference type="SUPFAM" id="SSF51161">
    <property type="entry name" value="Trimeric LpxA-like enzymes"/>
    <property type="match status" value="1"/>
</dbReference>
<keyword evidence="3" id="KW-1185">Reference proteome</keyword>
<dbReference type="STRING" id="1796616.A4V09_07340"/>